<evidence type="ECO:0000256" key="1">
    <source>
        <dbReference type="SAM" id="MobiDB-lite"/>
    </source>
</evidence>
<proteinExistence type="predicted"/>
<gene>
    <name evidence="2" type="ORF">CEY15_16690</name>
</gene>
<name>A0A2A2WKY4_9ACTN</name>
<dbReference type="Proteomes" id="UP000218810">
    <property type="component" value="Unassembled WGS sequence"/>
</dbReference>
<evidence type="ECO:0000313" key="3">
    <source>
        <dbReference type="Proteomes" id="UP000218810"/>
    </source>
</evidence>
<feature type="region of interest" description="Disordered" evidence="1">
    <location>
        <begin position="1"/>
        <end position="30"/>
    </location>
</feature>
<keyword evidence="3" id="KW-1185">Reference proteome</keyword>
<reference evidence="3" key="1">
    <citation type="submission" date="2017-09" db="EMBL/GenBank/DDBJ databases">
        <authorList>
            <person name="Zhang Y."/>
            <person name="Huang X."/>
            <person name="Liu J."/>
            <person name="Lu L."/>
            <person name="Peng K."/>
        </authorList>
    </citation>
    <scope>NUCLEOTIDE SEQUENCE [LARGE SCALE GENOMIC DNA]</scope>
    <source>
        <strain evidence="3">S-XJ-1</strain>
    </source>
</reference>
<organism evidence="2 3">
    <name type="scientific">Dietzia natronolimnaea</name>
    <dbReference type="NCBI Taxonomy" id="161920"/>
    <lineage>
        <taxon>Bacteria</taxon>
        <taxon>Bacillati</taxon>
        <taxon>Actinomycetota</taxon>
        <taxon>Actinomycetes</taxon>
        <taxon>Mycobacteriales</taxon>
        <taxon>Dietziaceae</taxon>
        <taxon>Dietzia</taxon>
    </lineage>
</organism>
<sequence length="82" mass="8456">MRDSSWASVDRVSTPGPTPLPGPVGPDVDELRSAFDDLLADSVGPSTADGDDGGVVRDDQVRALDAAHDLLARALSALDSAR</sequence>
<accession>A0A2A2WKY4</accession>
<comment type="caution">
    <text evidence="2">The sequence shown here is derived from an EMBL/GenBank/DDBJ whole genome shotgun (WGS) entry which is preliminary data.</text>
</comment>
<protein>
    <submittedName>
        <fullName evidence="2">Uncharacterized protein</fullName>
    </submittedName>
</protein>
<evidence type="ECO:0000313" key="2">
    <source>
        <dbReference type="EMBL" id="PAY21857.1"/>
    </source>
</evidence>
<dbReference type="EMBL" id="NTGA01000039">
    <property type="protein sequence ID" value="PAY21857.1"/>
    <property type="molecule type" value="Genomic_DNA"/>
</dbReference>
<dbReference type="AlphaFoldDB" id="A0A2A2WKY4"/>